<protein>
    <submittedName>
        <fullName evidence="4">Protein kinase domain-containing protein</fullName>
    </submittedName>
</protein>
<reference evidence="4" key="1">
    <citation type="submission" date="2016-11" db="UniProtKB">
        <authorList>
            <consortium name="WormBaseParasite"/>
        </authorList>
    </citation>
    <scope>IDENTIFICATION</scope>
</reference>
<evidence type="ECO:0000256" key="1">
    <source>
        <dbReference type="SAM" id="Coils"/>
    </source>
</evidence>
<evidence type="ECO:0000313" key="3">
    <source>
        <dbReference type="Proteomes" id="UP000095287"/>
    </source>
</evidence>
<organism evidence="3 4">
    <name type="scientific">Steinernema glaseri</name>
    <dbReference type="NCBI Taxonomy" id="37863"/>
    <lineage>
        <taxon>Eukaryota</taxon>
        <taxon>Metazoa</taxon>
        <taxon>Ecdysozoa</taxon>
        <taxon>Nematoda</taxon>
        <taxon>Chromadorea</taxon>
        <taxon>Rhabditida</taxon>
        <taxon>Tylenchina</taxon>
        <taxon>Panagrolaimomorpha</taxon>
        <taxon>Strongyloidoidea</taxon>
        <taxon>Steinernematidae</taxon>
        <taxon>Steinernema</taxon>
    </lineage>
</organism>
<evidence type="ECO:0000313" key="4">
    <source>
        <dbReference type="WBParaSite" id="L893_g33939.t1"/>
    </source>
</evidence>
<feature type="compositionally biased region" description="Basic and acidic residues" evidence="2">
    <location>
        <begin position="74"/>
        <end position="86"/>
    </location>
</feature>
<keyword evidence="1" id="KW-0175">Coiled coil</keyword>
<dbReference type="WBParaSite" id="L893_g33939.t1">
    <property type="protein sequence ID" value="L893_g33939.t1"/>
    <property type="gene ID" value="L893_g33939"/>
</dbReference>
<dbReference type="Proteomes" id="UP000095287">
    <property type="component" value="Unplaced"/>
</dbReference>
<feature type="region of interest" description="Disordered" evidence="2">
    <location>
        <begin position="197"/>
        <end position="264"/>
    </location>
</feature>
<keyword evidence="3" id="KW-1185">Reference proteome</keyword>
<feature type="compositionally biased region" description="Polar residues" evidence="2">
    <location>
        <begin position="341"/>
        <end position="350"/>
    </location>
</feature>
<proteinExistence type="predicted"/>
<feature type="region of interest" description="Disordered" evidence="2">
    <location>
        <begin position="340"/>
        <end position="362"/>
    </location>
</feature>
<dbReference type="AlphaFoldDB" id="A0A1I8A8L3"/>
<feature type="compositionally biased region" description="Polar residues" evidence="2">
    <location>
        <begin position="239"/>
        <end position="248"/>
    </location>
</feature>
<evidence type="ECO:0000256" key="2">
    <source>
        <dbReference type="SAM" id="MobiDB-lite"/>
    </source>
</evidence>
<feature type="coiled-coil region" evidence="1">
    <location>
        <begin position="560"/>
        <end position="587"/>
    </location>
</feature>
<accession>A0A1I8A8L3</accession>
<sequence length="590" mass="66926">MQSLLCHGAPRRSHRLPPMLCFLNCLDHPRGHICCCRTTRNGMTYAVRHEPSRFPLLHLSVSAIAMPTSNSSEETSRWNCETERSNSSRTTEFGGDDLRNAMSDGDLLDCATPYSHYPFMSARGMEFVFEQSSNRLPSYSYSTQRHRRPSLAQISQVSVDSNFTARLDQPSLKVERIRLKSINCKLNAKLEVRRRAERRRFKESKSSDSSDLDSPLHRPKANSCSVRRSKRDSPETSEVRLTSSSSAAENGDEQDLSDDIHSSANNLSDDLRLFTMENIDAPTSAPTSPRVPYLQLATQNSDSSPRLSGSGKRDENFEKLSYEKEMREVLKGSEKVAFELSSPQQSSVRSTPPHVVFERDDNGDFRPAPSYFRIHRASLPAFSLKDPDFTCPPQVHTQRRSTIFEENNINLVTDAFSAPMMNGIDMKYEHTDDDDESHIENNRSEGSEIIVEVGQTPQMEEKESVKEFEKPAPSSAPRMEAQVQTDISTTLSFDALNMKAKSDMQGRMHSGWIYEMNMCKLLKLLFSEKERLESTIASVSKNTHLRFSSTRSQLAQERYRQHLRDSLRKVQAKIDTMLNQLAASKRKAVV</sequence>
<feature type="region of interest" description="Disordered" evidence="2">
    <location>
        <begin position="68"/>
        <end position="95"/>
    </location>
</feature>
<name>A0A1I8A8L3_9BILA</name>